<dbReference type="Proteomes" id="UP000614410">
    <property type="component" value="Unassembled WGS sequence"/>
</dbReference>
<evidence type="ECO:0000256" key="2">
    <source>
        <dbReference type="ARBA" id="ARBA00022475"/>
    </source>
</evidence>
<feature type="transmembrane region" description="Helical" evidence="12">
    <location>
        <begin position="126"/>
        <end position="149"/>
    </location>
</feature>
<dbReference type="EMBL" id="JAEKNN010000057">
    <property type="protein sequence ID" value="MBJ7610141.1"/>
    <property type="molecule type" value="Genomic_DNA"/>
</dbReference>
<evidence type="ECO:0000256" key="6">
    <source>
        <dbReference type="ARBA" id="ARBA00023002"/>
    </source>
</evidence>
<feature type="transmembrane region" description="Helical" evidence="12">
    <location>
        <begin position="12"/>
        <end position="30"/>
    </location>
</feature>
<protein>
    <submittedName>
        <fullName evidence="13">Heme A synthase</fullName>
    </submittedName>
</protein>
<dbReference type="GO" id="GO:0016020">
    <property type="term" value="C:membrane"/>
    <property type="evidence" value="ECO:0007669"/>
    <property type="project" value="UniProtKB-SubCell"/>
</dbReference>
<sequence>MTFTPSRAFRRLTALTAIATYLLIVAGGVVRVSGSGLGCGDKDQWPFCHGQWLPPLEQTALIEFTHRWIATVAGILVVVLATWAWLRYRHVRHIRIGASAVVLLYILQIALGAITVLFNLPNGVVMIHLANALLLLGALTWIAVATNTAGTDRLRPPTGTVRLAGIAAAATYLLALSGALVVDQGAGYACAGWPLCGNGFQLASAQLAEVNLLHRVIAGLVVLLLGYAMMKLGRSRPDDRALRLATLSVTLLLVLQVVAGALVVELRLPAVVRAVHLALASGLWACVVITATIARGAPDRLPAGVTRHETGLRVGATAS</sequence>
<evidence type="ECO:0000256" key="12">
    <source>
        <dbReference type="SAM" id="Phobius"/>
    </source>
</evidence>
<gene>
    <name evidence="13" type="ORF">JF887_12025</name>
</gene>
<dbReference type="InterPro" id="IPR050450">
    <property type="entry name" value="COX15/CtaA_HemeA_synthase"/>
</dbReference>
<evidence type="ECO:0000256" key="3">
    <source>
        <dbReference type="ARBA" id="ARBA00022692"/>
    </source>
</evidence>
<dbReference type="PANTHER" id="PTHR35457">
    <property type="entry name" value="HEME A SYNTHASE"/>
    <property type="match status" value="1"/>
</dbReference>
<dbReference type="GO" id="GO:0046872">
    <property type="term" value="F:metal ion binding"/>
    <property type="evidence" value="ECO:0007669"/>
    <property type="project" value="UniProtKB-KW"/>
</dbReference>
<reference evidence="13 14" key="1">
    <citation type="submission" date="2020-10" db="EMBL/GenBank/DDBJ databases">
        <title>Ca. Dormibacterota MAGs.</title>
        <authorList>
            <person name="Montgomery K."/>
        </authorList>
    </citation>
    <scope>NUCLEOTIDE SEQUENCE [LARGE SCALE GENOMIC DNA]</scope>
    <source>
        <strain evidence="13">Mitchell_Peninsula_5</strain>
    </source>
</reference>
<evidence type="ECO:0000256" key="8">
    <source>
        <dbReference type="ARBA" id="ARBA00023133"/>
    </source>
</evidence>
<accession>A0A934KJS8</accession>
<feature type="transmembrane region" description="Helical" evidence="12">
    <location>
        <begin position="98"/>
        <end position="120"/>
    </location>
</feature>
<dbReference type="AlphaFoldDB" id="A0A934KJS8"/>
<dbReference type="GO" id="GO:0016491">
    <property type="term" value="F:oxidoreductase activity"/>
    <property type="evidence" value="ECO:0007669"/>
    <property type="project" value="UniProtKB-KW"/>
</dbReference>
<keyword evidence="8" id="KW-0350">Heme biosynthesis</keyword>
<feature type="transmembrane region" description="Helical" evidence="12">
    <location>
        <begin position="242"/>
        <end position="264"/>
    </location>
</feature>
<evidence type="ECO:0000256" key="11">
    <source>
        <dbReference type="ARBA" id="ARBA00023444"/>
    </source>
</evidence>
<comment type="caution">
    <text evidence="13">The sequence shown here is derived from an EMBL/GenBank/DDBJ whole genome shotgun (WGS) entry which is preliminary data.</text>
</comment>
<name>A0A934KJS8_9BACT</name>
<dbReference type="InterPro" id="IPR003780">
    <property type="entry name" value="COX15/CtaA_fam"/>
</dbReference>
<keyword evidence="7" id="KW-0408">Iron</keyword>
<evidence type="ECO:0000256" key="9">
    <source>
        <dbReference type="ARBA" id="ARBA00023136"/>
    </source>
</evidence>
<proteinExistence type="predicted"/>
<keyword evidence="4" id="KW-0479">Metal-binding</keyword>
<evidence type="ECO:0000256" key="10">
    <source>
        <dbReference type="ARBA" id="ARBA00023157"/>
    </source>
</evidence>
<dbReference type="Pfam" id="PF02628">
    <property type="entry name" value="COX15-CtaA"/>
    <property type="match status" value="1"/>
</dbReference>
<evidence type="ECO:0000256" key="4">
    <source>
        <dbReference type="ARBA" id="ARBA00022723"/>
    </source>
</evidence>
<keyword evidence="5 12" id="KW-1133">Transmembrane helix</keyword>
<keyword evidence="9 12" id="KW-0472">Membrane</keyword>
<keyword evidence="6" id="KW-0560">Oxidoreductase</keyword>
<evidence type="ECO:0000313" key="13">
    <source>
        <dbReference type="EMBL" id="MBJ7610141.1"/>
    </source>
</evidence>
<dbReference type="PANTHER" id="PTHR35457:SF1">
    <property type="entry name" value="HEME A SYNTHASE"/>
    <property type="match status" value="1"/>
</dbReference>
<feature type="transmembrane region" description="Helical" evidence="12">
    <location>
        <begin position="161"/>
        <end position="182"/>
    </location>
</feature>
<organism evidence="13 14">
    <name type="scientific">Candidatus Amunia macphersoniae</name>
    <dbReference type="NCBI Taxonomy" id="3127014"/>
    <lineage>
        <taxon>Bacteria</taxon>
        <taxon>Bacillati</taxon>
        <taxon>Candidatus Dormiibacterota</taxon>
        <taxon>Candidatus Dormibacteria</taxon>
        <taxon>Candidatus Aeolococcales</taxon>
        <taxon>Candidatus Aeolococcaceae</taxon>
        <taxon>Candidatus Amunia</taxon>
    </lineage>
</organism>
<dbReference type="GO" id="GO:0006784">
    <property type="term" value="P:heme A biosynthetic process"/>
    <property type="evidence" value="ECO:0007669"/>
    <property type="project" value="InterPro"/>
</dbReference>
<evidence type="ECO:0000256" key="1">
    <source>
        <dbReference type="ARBA" id="ARBA00004141"/>
    </source>
</evidence>
<feature type="transmembrane region" description="Helical" evidence="12">
    <location>
        <begin position="212"/>
        <end position="230"/>
    </location>
</feature>
<feature type="transmembrane region" description="Helical" evidence="12">
    <location>
        <begin position="270"/>
        <end position="294"/>
    </location>
</feature>
<evidence type="ECO:0000256" key="7">
    <source>
        <dbReference type="ARBA" id="ARBA00023004"/>
    </source>
</evidence>
<comment type="subcellular location">
    <subcellularLocation>
        <location evidence="1">Membrane</location>
        <topology evidence="1">Multi-pass membrane protein</topology>
    </subcellularLocation>
</comment>
<keyword evidence="3 12" id="KW-0812">Transmembrane</keyword>
<keyword evidence="10" id="KW-1015">Disulfide bond</keyword>
<evidence type="ECO:0000256" key="5">
    <source>
        <dbReference type="ARBA" id="ARBA00022989"/>
    </source>
</evidence>
<comment type="pathway">
    <text evidence="11">Porphyrin-containing compound metabolism.</text>
</comment>
<keyword evidence="2" id="KW-1003">Cell membrane</keyword>
<feature type="transmembrane region" description="Helical" evidence="12">
    <location>
        <begin position="68"/>
        <end position="86"/>
    </location>
</feature>
<evidence type="ECO:0000313" key="14">
    <source>
        <dbReference type="Proteomes" id="UP000614410"/>
    </source>
</evidence>